<keyword evidence="7" id="KW-0449">Lipoprotein</keyword>
<dbReference type="InterPro" id="IPR038501">
    <property type="entry name" value="Spore_GerAC_C_sf"/>
</dbReference>
<dbReference type="GO" id="GO:0016020">
    <property type="term" value="C:membrane"/>
    <property type="evidence" value="ECO:0007669"/>
    <property type="project" value="UniProtKB-SubCell"/>
</dbReference>
<gene>
    <name evidence="11" type="ORF">FH966_08675</name>
</gene>
<keyword evidence="4 8" id="KW-0732">Signal</keyword>
<feature type="domain" description="Spore germination GerAC-like C-terminal" evidence="9">
    <location>
        <begin position="212"/>
        <end position="377"/>
    </location>
</feature>
<feature type="signal peptide" evidence="8">
    <location>
        <begin position="1"/>
        <end position="17"/>
    </location>
</feature>
<evidence type="ECO:0000259" key="10">
    <source>
        <dbReference type="Pfam" id="PF25198"/>
    </source>
</evidence>
<feature type="chain" id="PRO_5038436286" evidence="8">
    <location>
        <begin position="18"/>
        <end position="399"/>
    </location>
</feature>
<dbReference type="RefSeq" id="WP_142790832.1">
    <property type="nucleotide sequence ID" value="NZ_VJMZ01000001.1"/>
</dbReference>
<evidence type="ECO:0000313" key="12">
    <source>
        <dbReference type="Proteomes" id="UP000319280"/>
    </source>
</evidence>
<dbReference type="EMBL" id="VJMZ01000001">
    <property type="protein sequence ID" value="TRM11746.1"/>
    <property type="molecule type" value="Genomic_DNA"/>
</dbReference>
<keyword evidence="12" id="KW-1185">Reference proteome</keyword>
<organism evidence="11 12">
    <name type="scientific">Lentibacillus cibarius</name>
    <dbReference type="NCBI Taxonomy" id="2583219"/>
    <lineage>
        <taxon>Bacteria</taxon>
        <taxon>Bacillati</taxon>
        <taxon>Bacillota</taxon>
        <taxon>Bacilli</taxon>
        <taxon>Bacillales</taxon>
        <taxon>Bacillaceae</taxon>
        <taxon>Lentibacillus</taxon>
    </lineage>
</organism>
<comment type="subcellular location">
    <subcellularLocation>
        <location evidence="1">Membrane</location>
        <topology evidence="1">Lipid-anchor</topology>
    </subcellularLocation>
</comment>
<comment type="similarity">
    <text evidence="2">Belongs to the GerABKC lipoprotein family.</text>
</comment>
<evidence type="ECO:0000256" key="5">
    <source>
        <dbReference type="ARBA" id="ARBA00023136"/>
    </source>
</evidence>
<evidence type="ECO:0000256" key="6">
    <source>
        <dbReference type="ARBA" id="ARBA00023139"/>
    </source>
</evidence>
<dbReference type="PANTHER" id="PTHR35789">
    <property type="entry name" value="SPORE GERMINATION PROTEIN B3"/>
    <property type="match status" value="1"/>
</dbReference>
<dbReference type="PROSITE" id="PS51257">
    <property type="entry name" value="PROKAR_LIPOPROTEIN"/>
    <property type="match status" value="1"/>
</dbReference>
<dbReference type="AlphaFoldDB" id="A0A549YIN2"/>
<comment type="caution">
    <text evidence="11">The sequence shown here is derived from an EMBL/GenBank/DDBJ whole genome shotgun (WGS) entry which is preliminary data.</text>
</comment>
<evidence type="ECO:0000256" key="7">
    <source>
        <dbReference type="ARBA" id="ARBA00023288"/>
    </source>
</evidence>
<dbReference type="InterPro" id="IPR008844">
    <property type="entry name" value="Spore_GerAC-like"/>
</dbReference>
<reference evidence="11 12" key="1">
    <citation type="submission" date="2019-07" db="EMBL/GenBank/DDBJ databases">
        <title>Genomic analysis of Lentibacillus sp. NKC851-2.</title>
        <authorList>
            <person name="Oh Y.J."/>
        </authorList>
    </citation>
    <scope>NUCLEOTIDE SEQUENCE [LARGE SCALE GENOMIC DNA]</scope>
    <source>
        <strain evidence="11 12">NKC851-2</strain>
    </source>
</reference>
<name>A0A549YIN2_9BACI</name>
<dbReference type="PANTHER" id="PTHR35789:SF1">
    <property type="entry name" value="SPORE GERMINATION PROTEIN B3"/>
    <property type="match status" value="1"/>
</dbReference>
<protein>
    <submittedName>
        <fullName evidence="11">Ger(X)C family spore germination protein</fullName>
    </submittedName>
</protein>
<keyword evidence="3" id="KW-0309">Germination</keyword>
<dbReference type="InterPro" id="IPR057336">
    <property type="entry name" value="GerAC_N"/>
</dbReference>
<keyword evidence="6" id="KW-0564">Palmitate</keyword>
<dbReference type="GO" id="GO:0009847">
    <property type="term" value="P:spore germination"/>
    <property type="evidence" value="ECO:0007669"/>
    <property type="project" value="InterPro"/>
</dbReference>
<evidence type="ECO:0000256" key="1">
    <source>
        <dbReference type="ARBA" id="ARBA00004635"/>
    </source>
</evidence>
<feature type="domain" description="Spore germination protein N-terminal" evidence="10">
    <location>
        <begin position="23"/>
        <end position="199"/>
    </location>
</feature>
<evidence type="ECO:0000256" key="3">
    <source>
        <dbReference type="ARBA" id="ARBA00022544"/>
    </source>
</evidence>
<dbReference type="Gene3D" id="3.30.300.210">
    <property type="entry name" value="Nutrient germinant receptor protein C, domain 3"/>
    <property type="match status" value="1"/>
</dbReference>
<dbReference type="Pfam" id="PF05504">
    <property type="entry name" value="Spore_GerAC"/>
    <property type="match status" value="1"/>
</dbReference>
<evidence type="ECO:0000259" key="9">
    <source>
        <dbReference type="Pfam" id="PF05504"/>
    </source>
</evidence>
<dbReference type="Pfam" id="PF25198">
    <property type="entry name" value="Spore_GerAC_N"/>
    <property type="match status" value="1"/>
</dbReference>
<evidence type="ECO:0000256" key="8">
    <source>
        <dbReference type="SAM" id="SignalP"/>
    </source>
</evidence>
<dbReference type="Proteomes" id="UP000319280">
    <property type="component" value="Unassembled WGS sequence"/>
</dbReference>
<evidence type="ECO:0000313" key="11">
    <source>
        <dbReference type="EMBL" id="TRM11746.1"/>
    </source>
</evidence>
<evidence type="ECO:0000256" key="4">
    <source>
        <dbReference type="ARBA" id="ARBA00022729"/>
    </source>
</evidence>
<keyword evidence="5" id="KW-0472">Membrane</keyword>
<sequence length="399" mass="44753">MRYRLLIIMLCGPLVLAGCWSNQELDDTVLVEGVGIGKGTNGDLQLVVELIKPTGQTGGSESEEQGSELSLVLDNTGDTLLEIARDFIRYSKRRLNFTHSLVWIVEHDLAKKKEFTKALDILRRDKMLRLSSFLFISEADSDLTDILSTPTLYEDLTSTELVSALEQTQFSMDYATIKLREFYELLEEPINSAYVPVIKTKQVGEQTITVIEGTAVIRDNQMIGKLNLRETIGLKWLLERVKGGTVSVSTGEKGKKAGIEISDTNTTLKTRMEEGQLQAQVNVEVEGTLSDNMTDGNINEAFFKEVEQKVSKDIKQTIQDTLDTLQNDFKADITGIGVKLYQTHPKQWNAVASDWHNDIFPNADISVHVDTNLTHQGLINESIDQNSRKPHNNPYRFGK</sequence>
<dbReference type="InterPro" id="IPR046953">
    <property type="entry name" value="Spore_GerAC-like_C"/>
</dbReference>
<evidence type="ECO:0000256" key="2">
    <source>
        <dbReference type="ARBA" id="ARBA00007886"/>
    </source>
</evidence>
<accession>A0A549YIN2</accession>
<proteinExistence type="inferred from homology"/>
<dbReference type="NCBIfam" id="TIGR02887">
    <property type="entry name" value="spore_ger_x_C"/>
    <property type="match status" value="1"/>
</dbReference>